<comment type="caution">
    <text evidence="7">The sequence shown here is derived from an EMBL/GenBank/DDBJ whole genome shotgun (WGS) entry which is preliminary data.</text>
</comment>
<proteinExistence type="inferred from homology"/>
<feature type="domain" description="Tify" evidence="6">
    <location>
        <begin position="95"/>
        <end position="130"/>
    </location>
</feature>
<feature type="region of interest" description="Disordered" evidence="5">
    <location>
        <begin position="149"/>
        <end position="233"/>
    </location>
</feature>
<organism evidence="7 8">
    <name type="scientific">Ensete ventricosum</name>
    <name type="common">Abyssinian banana</name>
    <name type="synonym">Musa ensete</name>
    <dbReference type="NCBI Taxonomy" id="4639"/>
    <lineage>
        <taxon>Eukaryota</taxon>
        <taxon>Viridiplantae</taxon>
        <taxon>Streptophyta</taxon>
        <taxon>Embryophyta</taxon>
        <taxon>Tracheophyta</taxon>
        <taxon>Spermatophyta</taxon>
        <taxon>Magnoliopsida</taxon>
        <taxon>Liliopsida</taxon>
        <taxon>Zingiberales</taxon>
        <taxon>Musaceae</taxon>
        <taxon>Ensete</taxon>
    </lineage>
</organism>
<dbReference type="AlphaFoldDB" id="A0AAV8RIG4"/>
<dbReference type="PANTHER" id="PTHR33077">
    <property type="entry name" value="PROTEIN TIFY 4A-RELATED-RELATED"/>
    <property type="match status" value="1"/>
</dbReference>
<dbReference type="Proteomes" id="UP001222027">
    <property type="component" value="Unassembled WGS sequence"/>
</dbReference>
<keyword evidence="2 4" id="KW-1184">Jasmonic acid signaling pathway</keyword>
<evidence type="ECO:0000313" key="8">
    <source>
        <dbReference type="Proteomes" id="UP001222027"/>
    </source>
</evidence>
<evidence type="ECO:0000256" key="1">
    <source>
        <dbReference type="ARBA" id="ARBA00008614"/>
    </source>
</evidence>
<dbReference type="PANTHER" id="PTHR33077:SF140">
    <property type="entry name" value="PROTEIN TIFY 10B"/>
    <property type="match status" value="1"/>
</dbReference>
<dbReference type="InterPro" id="IPR018467">
    <property type="entry name" value="CCT_CS"/>
</dbReference>
<dbReference type="GO" id="GO:2000022">
    <property type="term" value="P:regulation of jasmonic acid mediated signaling pathway"/>
    <property type="evidence" value="ECO:0007669"/>
    <property type="project" value="UniProtKB-UniRule"/>
</dbReference>
<reference evidence="7 8" key="1">
    <citation type="submission" date="2022-12" db="EMBL/GenBank/DDBJ databases">
        <title>Chromosome-scale assembly of the Ensete ventricosum genome.</title>
        <authorList>
            <person name="Dussert Y."/>
            <person name="Stocks J."/>
            <person name="Wendawek A."/>
            <person name="Woldeyes F."/>
            <person name="Nichols R.A."/>
            <person name="Borrell J.S."/>
        </authorList>
    </citation>
    <scope>NUCLEOTIDE SEQUENCE [LARGE SCALE GENOMIC DNA]</scope>
    <source>
        <strain evidence="8">cv. Maze</strain>
        <tissue evidence="7">Seeds</tissue>
    </source>
</reference>
<sequence>MAEKMGKSWEKGSQFSVTCSLLSQYLKEKGSFGSIGLDIASPALDLHQPKDKHRNPTTLSLMPGVDVPPEGDDATDHQTAPISREDSVKTPPVIKEVEKSQLTIFYGGKVLVFDDFPGDKVRDLMQMAANEIAAAKNLSFPAPSPTSILASASNWREPPPPPPGLPSPAEANASDMPIARRNSLHRFLEKRKDRISSKAPYQAHGAPAASATDAELRLGREAPSQEHSSGSSR</sequence>
<keyword evidence="4" id="KW-0539">Nucleus</keyword>
<protein>
    <recommendedName>
        <fullName evidence="4">Protein TIFY</fullName>
    </recommendedName>
    <alternativeName>
        <fullName evidence="4">Jasmonate ZIM domain-containing protein</fullName>
    </alternativeName>
</protein>
<accession>A0AAV8RIG4</accession>
<evidence type="ECO:0000259" key="6">
    <source>
        <dbReference type="PROSITE" id="PS51320"/>
    </source>
</evidence>
<evidence type="ECO:0000256" key="2">
    <source>
        <dbReference type="ARBA" id="ARBA00022819"/>
    </source>
</evidence>
<comment type="function">
    <text evidence="4">Repressor of jasmonate responses.</text>
</comment>
<name>A0AAV8RIG4_ENSVE</name>
<feature type="compositionally biased region" description="Basic and acidic residues" evidence="5">
    <location>
        <begin position="214"/>
        <end position="224"/>
    </location>
</feature>
<evidence type="ECO:0000256" key="4">
    <source>
        <dbReference type="RuleBase" id="RU369065"/>
    </source>
</evidence>
<feature type="region of interest" description="Disordered" evidence="5">
    <location>
        <begin position="47"/>
        <end position="89"/>
    </location>
</feature>
<keyword evidence="3" id="KW-0832">Ubl conjugation</keyword>
<evidence type="ECO:0000256" key="5">
    <source>
        <dbReference type="SAM" id="MobiDB-lite"/>
    </source>
</evidence>
<evidence type="ECO:0000313" key="7">
    <source>
        <dbReference type="EMBL" id="KAJ8500376.1"/>
    </source>
</evidence>
<dbReference type="SMART" id="SM00979">
    <property type="entry name" value="TIFY"/>
    <property type="match status" value="1"/>
</dbReference>
<dbReference type="InterPro" id="IPR040390">
    <property type="entry name" value="TIFY/JAZ"/>
</dbReference>
<dbReference type="GO" id="GO:0031347">
    <property type="term" value="P:regulation of defense response"/>
    <property type="evidence" value="ECO:0007669"/>
    <property type="project" value="UniProtKB-UniRule"/>
</dbReference>
<dbReference type="PROSITE" id="PS51320">
    <property type="entry name" value="TIFY"/>
    <property type="match status" value="1"/>
</dbReference>
<feature type="compositionally biased region" description="Basic and acidic residues" evidence="5">
    <location>
        <begin position="186"/>
        <end position="196"/>
    </location>
</feature>
<comment type="subcellular location">
    <subcellularLocation>
        <location evidence="4">Nucleus</location>
    </subcellularLocation>
</comment>
<evidence type="ECO:0000256" key="3">
    <source>
        <dbReference type="ARBA" id="ARBA00022843"/>
    </source>
</evidence>
<dbReference type="Pfam" id="PF06200">
    <property type="entry name" value="tify"/>
    <property type="match status" value="1"/>
</dbReference>
<dbReference type="GO" id="GO:0005634">
    <property type="term" value="C:nucleus"/>
    <property type="evidence" value="ECO:0007669"/>
    <property type="project" value="UniProtKB-SubCell"/>
</dbReference>
<keyword evidence="8" id="KW-1185">Reference proteome</keyword>
<comment type="domain">
    <text evidence="4">The jas domain is required for interaction with COI1.</text>
</comment>
<dbReference type="EMBL" id="JAQQAF010000003">
    <property type="protein sequence ID" value="KAJ8500376.1"/>
    <property type="molecule type" value="Genomic_DNA"/>
</dbReference>
<feature type="compositionally biased region" description="Pro residues" evidence="5">
    <location>
        <begin position="157"/>
        <end position="166"/>
    </location>
</feature>
<dbReference type="Pfam" id="PF09425">
    <property type="entry name" value="Jas_motif"/>
    <property type="match status" value="1"/>
</dbReference>
<dbReference type="InterPro" id="IPR010399">
    <property type="entry name" value="Tify_dom"/>
</dbReference>
<comment type="similarity">
    <text evidence="1 4">Belongs to the TIFY/JAZ family.</text>
</comment>
<dbReference type="GO" id="GO:0009611">
    <property type="term" value="P:response to wounding"/>
    <property type="evidence" value="ECO:0007669"/>
    <property type="project" value="UniProtKB-UniRule"/>
</dbReference>
<gene>
    <name evidence="7" type="ORF">OPV22_010928</name>
</gene>